<proteinExistence type="predicted"/>
<sequence length="179" mass="20227">MNRQPILQGGAVHLRPLQADDWDALYAVARDPLLWEQHPVHDRWREDVFRTFFEDALAAGGALVAVHRPSGAIAGSSQFRPCPLDPREIEIGWTFLARTHWGTGMNREIKRLMIGHALARFPRVLFRIGEGNLRSRKAIERVGGRLVEGWVEDGAYQGRPVRHVVYEITRDDFTGGALA</sequence>
<dbReference type="OrthoDB" id="9801656at2"/>
<dbReference type="PANTHER" id="PTHR43610:SF1">
    <property type="entry name" value="N-ACETYLTRANSFERASE DOMAIN-CONTAINING PROTEIN"/>
    <property type="match status" value="1"/>
</dbReference>
<comment type="caution">
    <text evidence="2">The sequence shown here is derived from an EMBL/GenBank/DDBJ whole genome shotgun (WGS) entry which is preliminary data.</text>
</comment>
<dbReference type="PROSITE" id="PS51186">
    <property type="entry name" value="GNAT"/>
    <property type="match status" value="1"/>
</dbReference>
<dbReference type="SUPFAM" id="SSF55729">
    <property type="entry name" value="Acyl-CoA N-acyltransferases (Nat)"/>
    <property type="match status" value="1"/>
</dbReference>
<reference evidence="2 3" key="1">
    <citation type="submission" date="2019-12" db="EMBL/GenBank/DDBJ databases">
        <title>Genomic-based taxomic classification of the family Erythrobacteraceae.</title>
        <authorList>
            <person name="Xu L."/>
        </authorList>
    </citation>
    <scope>NUCLEOTIDE SEQUENCE [LARGE SCALE GENOMIC DNA]</scope>
    <source>
        <strain evidence="2 3">100921-2</strain>
    </source>
</reference>
<evidence type="ECO:0000313" key="2">
    <source>
        <dbReference type="EMBL" id="MXO75004.1"/>
    </source>
</evidence>
<protein>
    <submittedName>
        <fullName evidence="2">GNAT family N-acetyltransferase</fullName>
    </submittedName>
</protein>
<dbReference type="Pfam" id="PF13302">
    <property type="entry name" value="Acetyltransf_3"/>
    <property type="match status" value="1"/>
</dbReference>
<dbReference type="EMBL" id="WTZA01000001">
    <property type="protein sequence ID" value="MXO75004.1"/>
    <property type="molecule type" value="Genomic_DNA"/>
</dbReference>
<evidence type="ECO:0000259" key="1">
    <source>
        <dbReference type="PROSITE" id="PS51186"/>
    </source>
</evidence>
<keyword evidence="3" id="KW-1185">Reference proteome</keyword>
<dbReference type="Gene3D" id="3.40.630.30">
    <property type="match status" value="1"/>
</dbReference>
<accession>A0A6I4TDX8</accession>
<feature type="domain" description="N-acetyltransferase" evidence="1">
    <location>
        <begin position="12"/>
        <end position="171"/>
    </location>
</feature>
<keyword evidence="2" id="KW-0808">Transferase</keyword>
<gene>
    <name evidence="2" type="ORF">GRI40_07190</name>
</gene>
<dbReference type="GO" id="GO:0016747">
    <property type="term" value="F:acyltransferase activity, transferring groups other than amino-acyl groups"/>
    <property type="evidence" value="ECO:0007669"/>
    <property type="project" value="InterPro"/>
</dbReference>
<evidence type="ECO:0000313" key="3">
    <source>
        <dbReference type="Proteomes" id="UP000439522"/>
    </source>
</evidence>
<name>A0A6I4TDX8_9SPHN</name>
<dbReference type="RefSeq" id="WP_160610701.1">
    <property type="nucleotide sequence ID" value="NZ_WTZA01000001.1"/>
</dbReference>
<dbReference type="Proteomes" id="UP000439522">
    <property type="component" value="Unassembled WGS sequence"/>
</dbReference>
<dbReference type="InterPro" id="IPR016181">
    <property type="entry name" value="Acyl_CoA_acyltransferase"/>
</dbReference>
<dbReference type="PANTHER" id="PTHR43610">
    <property type="entry name" value="BLL6696 PROTEIN"/>
    <property type="match status" value="1"/>
</dbReference>
<dbReference type="AlphaFoldDB" id="A0A6I4TDX8"/>
<organism evidence="2 3">
    <name type="scientific">Tsuneonella aeria</name>
    <dbReference type="NCBI Taxonomy" id="1837929"/>
    <lineage>
        <taxon>Bacteria</taxon>
        <taxon>Pseudomonadati</taxon>
        <taxon>Pseudomonadota</taxon>
        <taxon>Alphaproteobacteria</taxon>
        <taxon>Sphingomonadales</taxon>
        <taxon>Erythrobacteraceae</taxon>
        <taxon>Tsuneonella</taxon>
    </lineage>
</organism>
<dbReference type="InterPro" id="IPR000182">
    <property type="entry name" value="GNAT_dom"/>
</dbReference>